<keyword evidence="1" id="KW-0175">Coiled coil</keyword>
<organism evidence="3 4">
    <name type="scientific">Paramuricea clavata</name>
    <name type="common">Red gorgonian</name>
    <name type="synonym">Violescent sea-whip</name>
    <dbReference type="NCBI Taxonomy" id="317549"/>
    <lineage>
        <taxon>Eukaryota</taxon>
        <taxon>Metazoa</taxon>
        <taxon>Cnidaria</taxon>
        <taxon>Anthozoa</taxon>
        <taxon>Octocorallia</taxon>
        <taxon>Malacalcyonacea</taxon>
        <taxon>Plexauridae</taxon>
        <taxon>Paramuricea</taxon>
    </lineage>
</organism>
<name>A0A6S7IZG4_PARCT</name>
<dbReference type="OrthoDB" id="10577233at2759"/>
<evidence type="ECO:0000256" key="1">
    <source>
        <dbReference type="SAM" id="Coils"/>
    </source>
</evidence>
<feature type="coiled-coil region" evidence="1">
    <location>
        <begin position="159"/>
        <end position="284"/>
    </location>
</feature>
<feature type="coiled-coil region" evidence="1">
    <location>
        <begin position="30"/>
        <end position="133"/>
    </location>
</feature>
<keyword evidence="4" id="KW-1185">Reference proteome</keyword>
<sequence>MPDNKNNNWPQCVQYIDSMRKEISDRDIYIIALQTNLMSSREEIEGLKRRNDNLLVKNDELQKMVKEMNESYHLKKCESLRLSERIERQGNEIKKAEQTMRKYRECQFHNMRLREEKEHVQEELDELTKWTEALKTRYDIVEYEKKKTLSDHTVIMADFGSLQEELMKYREEMNEVQLVAADLREHVRHLEHDRQTYKRQRDGAFAARREAVLDRDKAFIERDQAVKKYKELKAENHTTIEDKILQVKSYDEVVARCDVMEEEVKQAKIKLRKTERELEELKVKCGIEDGMQSEDGEEKQDGEANAPGIKIVDSDGDISEKISEESISRSPPSSNTIVESIKRRVAPPSPSFRGTNLPTFAGPHNHPFLNSESIFEPFSLTRAFPKESAPKEGGLDRKGVSRMPIKLRQNDSKEDLLPQSHETQNEGTVSSEGEKVATVTSQSRDGEEHTQQAGENVEQEVAERQNSDRSGSSKVILYL</sequence>
<feature type="compositionally biased region" description="Acidic residues" evidence="2">
    <location>
        <begin position="291"/>
        <end position="300"/>
    </location>
</feature>
<protein>
    <submittedName>
        <fullName evidence="3">Uncharacterized protein</fullName>
    </submittedName>
</protein>
<feature type="compositionally biased region" description="Polar residues" evidence="2">
    <location>
        <begin position="420"/>
        <end position="431"/>
    </location>
</feature>
<accession>A0A6S7IZG4</accession>
<gene>
    <name evidence="3" type="ORF">PACLA_8A036325</name>
</gene>
<feature type="compositionally biased region" description="Basic and acidic residues" evidence="2">
    <location>
        <begin position="385"/>
        <end position="399"/>
    </location>
</feature>
<evidence type="ECO:0000313" key="4">
    <source>
        <dbReference type="Proteomes" id="UP001152795"/>
    </source>
</evidence>
<comment type="caution">
    <text evidence="3">The sequence shown here is derived from an EMBL/GenBank/DDBJ whole genome shotgun (WGS) entry which is preliminary data.</text>
</comment>
<dbReference type="EMBL" id="CACRXK020012411">
    <property type="protein sequence ID" value="CAB4023276.1"/>
    <property type="molecule type" value="Genomic_DNA"/>
</dbReference>
<evidence type="ECO:0000256" key="2">
    <source>
        <dbReference type="SAM" id="MobiDB-lite"/>
    </source>
</evidence>
<feature type="region of interest" description="Disordered" evidence="2">
    <location>
        <begin position="385"/>
        <end position="479"/>
    </location>
</feature>
<evidence type="ECO:0000313" key="3">
    <source>
        <dbReference type="EMBL" id="CAB4023276.1"/>
    </source>
</evidence>
<feature type="region of interest" description="Disordered" evidence="2">
    <location>
        <begin position="291"/>
        <end position="313"/>
    </location>
</feature>
<reference evidence="3" key="1">
    <citation type="submission" date="2020-04" db="EMBL/GenBank/DDBJ databases">
        <authorList>
            <person name="Alioto T."/>
            <person name="Alioto T."/>
            <person name="Gomez Garrido J."/>
        </authorList>
    </citation>
    <scope>NUCLEOTIDE SEQUENCE</scope>
    <source>
        <strain evidence="3">A484AB</strain>
    </source>
</reference>
<dbReference type="AlphaFoldDB" id="A0A6S7IZG4"/>
<proteinExistence type="predicted"/>
<dbReference type="Proteomes" id="UP001152795">
    <property type="component" value="Unassembled WGS sequence"/>
</dbReference>